<dbReference type="InterPro" id="IPR010920">
    <property type="entry name" value="LSM_dom_sf"/>
</dbReference>
<accession>A0A1J4J9U2</accession>
<sequence>MDNAAKKKETAIRFDAIRKEYKAGLNRGDYPGTLSMIFDLDVPVCVYTMDNETFVGELTSFDQFGNIVLSKARSRYVTAQGVEDTSYGTCYFRSEQIMLLGPIDKEKESELFKQFKITPPEDTEN</sequence>
<comment type="caution">
    <text evidence="6">The sequence shown here is derived from an EMBL/GenBank/DDBJ whole genome shotgun (WGS) entry which is preliminary data.</text>
</comment>
<evidence type="ECO:0000256" key="1">
    <source>
        <dbReference type="ARBA" id="ARBA00006850"/>
    </source>
</evidence>
<evidence type="ECO:0000256" key="4">
    <source>
        <dbReference type="ARBA" id="ARBA00023274"/>
    </source>
</evidence>
<keyword evidence="2" id="KW-0507">mRNA processing</keyword>
<dbReference type="GeneID" id="94846413"/>
<dbReference type="Gene3D" id="2.30.30.100">
    <property type="match status" value="1"/>
</dbReference>
<dbReference type="InterPro" id="IPR044642">
    <property type="entry name" value="PTHR15588"/>
</dbReference>
<evidence type="ECO:0000256" key="2">
    <source>
        <dbReference type="ARBA" id="ARBA00022664"/>
    </source>
</evidence>
<evidence type="ECO:0000313" key="7">
    <source>
        <dbReference type="Proteomes" id="UP000179807"/>
    </source>
</evidence>
<dbReference type="GO" id="GO:0006397">
    <property type="term" value="P:mRNA processing"/>
    <property type="evidence" value="ECO:0007669"/>
    <property type="project" value="UniProtKB-KW"/>
</dbReference>
<dbReference type="GO" id="GO:0000290">
    <property type="term" value="P:deadenylation-dependent decapping of nuclear-transcribed mRNA"/>
    <property type="evidence" value="ECO:0007669"/>
    <property type="project" value="TreeGrafter"/>
</dbReference>
<dbReference type="InterPro" id="IPR001163">
    <property type="entry name" value="Sm_dom_euk/arc"/>
</dbReference>
<dbReference type="GO" id="GO:1990726">
    <property type="term" value="C:Lsm1-7-Pat1 complex"/>
    <property type="evidence" value="ECO:0007669"/>
    <property type="project" value="TreeGrafter"/>
</dbReference>
<comment type="similarity">
    <text evidence="1">Belongs to the snRNP Sm proteins family.</text>
</comment>
<dbReference type="Proteomes" id="UP000179807">
    <property type="component" value="Unassembled WGS sequence"/>
</dbReference>
<dbReference type="PANTHER" id="PTHR15588">
    <property type="entry name" value="LSM1"/>
    <property type="match status" value="1"/>
</dbReference>
<organism evidence="6 7">
    <name type="scientific">Tritrichomonas foetus</name>
    <dbReference type="NCBI Taxonomy" id="1144522"/>
    <lineage>
        <taxon>Eukaryota</taxon>
        <taxon>Metamonada</taxon>
        <taxon>Parabasalia</taxon>
        <taxon>Tritrichomonadida</taxon>
        <taxon>Tritrichomonadidae</taxon>
        <taxon>Tritrichomonas</taxon>
    </lineage>
</organism>
<dbReference type="GO" id="GO:0003729">
    <property type="term" value="F:mRNA binding"/>
    <property type="evidence" value="ECO:0007669"/>
    <property type="project" value="TreeGrafter"/>
</dbReference>
<dbReference type="PROSITE" id="PS52002">
    <property type="entry name" value="SM"/>
    <property type="match status" value="1"/>
</dbReference>
<proteinExistence type="inferred from homology"/>
<keyword evidence="3" id="KW-0694">RNA-binding</keyword>
<protein>
    <submittedName>
        <fullName evidence="6">Sm protein</fullName>
    </submittedName>
</protein>
<dbReference type="RefSeq" id="XP_068349099.1">
    <property type="nucleotide sequence ID" value="XM_068511709.1"/>
</dbReference>
<dbReference type="GO" id="GO:0000932">
    <property type="term" value="C:P-body"/>
    <property type="evidence" value="ECO:0007669"/>
    <property type="project" value="TreeGrafter"/>
</dbReference>
<evidence type="ECO:0000259" key="5">
    <source>
        <dbReference type="PROSITE" id="PS52002"/>
    </source>
</evidence>
<evidence type="ECO:0000313" key="6">
    <source>
        <dbReference type="EMBL" id="OHS95962.1"/>
    </source>
</evidence>
<keyword evidence="7" id="KW-1185">Reference proteome</keyword>
<dbReference type="VEuPathDB" id="TrichDB:TRFO_37904"/>
<reference evidence="6" key="1">
    <citation type="submission" date="2016-10" db="EMBL/GenBank/DDBJ databases">
        <authorList>
            <person name="Benchimol M."/>
            <person name="Almeida L.G."/>
            <person name="Vasconcelos A.T."/>
            <person name="Perreira-Neves A."/>
            <person name="Rosa I.A."/>
            <person name="Tasca T."/>
            <person name="Bogo M.R."/>
            <person name="de Souza W."/>
        </authorList>
    </citation>
    <scope>NUCLEOTIDE SEQUENCE [LARGE SCALE GENOMIC DNA]</scope>
    <source>
        <strain evidence="6">K</strain>
    </source>
</reference>
<gene>
    <name evidence="6" type="ORF">TRFO_37904</name>
</gene>
<feature type="domain" description="Sm" evidence="5">
    <location>
        <begin position="31"/>
        <end position="106"/>
    </location>
</feature>
<name>A0A1J4J9U2_9EUKA</name>
<dbReference type="EMBL" id="MLAK01001209">
    <property type="protein sequence ID" value="OHS95962.1"/>
    <property type="molecule type" value="Genomic_DNA"/>
</dbReference>
<dbReference type="SUPFAM" id="SSF50182">
    <property type="entry name" value="Sm-like ribonucleoproteins"/>
    <property type="match status" value="1"/>
</dbReference>
<dbReference type="GO" id="GO:1990904">
    <property type="term" value="C:ribonucleoprotein complex"/>
    <property type="evidence" value="ECO:0007669"/>
    <property type="project" value="UniProtKB-KW"/>
</dbReference>
<dbReference type="Pfam" id="PF01423">
    <property type="entry name" value="LSM"/>
    <property type="match status" value="1"/>
</dbReference>
<dbReference type="SMART" id="SM00651">
    <property type="entry name" value="Sm"/>
    <property type="match status" value="1"/>
</dbReference>
<evidence type="ECO:0000256" key="3">
    <source>
        <dbReference type="ARBA" id="ARBA00022884"/>
    </source>
</evidence>
<dbReference type="InterPro" id="IPR047575">
    <property type="entry name" value="Sm"/>
</dbReference>
<dbReference type="AlphaFoldDB" id="A0A1J4J9U2"/>
<dbReference type="PANTHER" id="PTHR15588:SF8">
    <property type="entry name" value="U6 SNRNA-ASSOCIATED SM-LIKE PROTEIN LSM1"/>
    <property type="match status" value="1"/>
</dbReference>
<dbReference type="OrthoDB" id="10263346at2759"/>
<keyword evidence="4" id="KW-0687">Ribonucleoprotein</keyword>